<organism evidence="2">
    <name type="scientific">Chromera velia CCMP2878</name>
    <dbReference type="NCBI Taxonomy" id="1169474"/>
    <lineage>
        <taxon>Eukaryota</taxon>
        <taxon>Sar</taxon>
        <taxon>Alveolata</taxon>
        <taxon>Colpodellida</taxon>
        <taxon>Chromeraceae</taxon>
        <taxon>Chromera</taxon>
    </lineage>
</organism>
<dbReference type="VEuPathDB" id="CryptoDB:Cvel_1054"/>
<dbReference type="CDD" id="cd00105">
    <property type="entry name" value="KH-I"/>
    <property type="match status" value="1"/>
</dbReference>
<evidence type="ECO:0000313" key="2">
    <source>
        <dbReference type="EMBL" id="CEM43680.1"/>
    </source>
</evidence>
<reference evidence="2" key="1">
    <citation type="submission" date="2014-11" db="EMBL/GenBank/DDBJ databases">
        <authorList>
            <person name="Otto D Thomas"/>
            <person name="Naeem Raeece"/>
        </authorList>
    </citation>
    <scope>NUCLEOTIDE SEQUENCE</scope>
</reference>
<sequence length="592" mass="63847">MALVGHAGGQSYPSSEYALQRPYAHGNAGGHGALTPTADRPPAPPPPLQHGFTAPAETRGNSVAPAAAAGNGGNHPNPYTPEESSRFPPVHHQQYQQQQKVMLSSPAPMPLRGGGAGTSNTISTHANVQLASPEYFTLQPLRIHISAGGEVAALPFEQQQTEGEGAWADCHGPSAAAPPMMTGALQRFIWVLSRFVPRQIGTWGKCTVDLETRSSAKIHYDDVANDGDRPEFRRVRIRGTQAEVDRATELLVNKLASWTAQDTEEVKEVPAFNWGKRSSTCRFGGYVDAGKKKTSSQLHHGLEVIEKKEMSYQRPVLSLIPGRGVFRVVPGTQQQLLDLFYQHPCASAGVMEENPTKCDDVAAGVLAVRESGCEWVEGEGEGQLGGFSVALREHDSPLALEDNPGGLQELAIREAVSAPGEDEGEGESDRLGNALREDDSPLALEDNHPGKTAEAGSTPKGWLCRVRGLSVFLFHQERNGRRKEKQKGGAARRALWRASFERERLSKELNAPGLPEVPAESLQGLKFEDAGAFGAVFSAHIDGKKMAIKVSKSAERNGLLLQEGELTPVLGKGEPRIVRVVGVSFLRWGRLP</sequence>
<dbReference type="GO" id="GO:0003723">
    <property type="term" value="F:RNA binding"/>
    <property type="evidence" value="ECO:0007669"/>
    <property type="project" value="InterPro"/>
</dbReference>
<name>A0A0G4HHP8_9ALVE</name>
<dbReference type="InterPro" id="IPR036612">
    <property type="entry name" value="KH_dom_type_1_sf"/>
</dbReference>
<feature type="compositionally biased region" description="Pro residues" evidence="1">
    <location>
        <begin position="39"/>
        <end position="48"/>
    </location>
</feature>
<dbReference type="SUPFAM" id="SSF54791">
    <property type="entry name" value="Eukaryotic type KH-domain (KH-domain type I)"/>
    <property type="match status" value="1"/>
</dbReference>
<feature type="region of interest" description="Disordered" evidence="1">
    <location>
        <begin position="440"/>
        <end position="459"/>
    </location>
</feature>
<dbReference type="AlphaFoldDB" id="A0A0G4HHP8"/>
<feature type="compositionally biased region" description="Basic and acidic residues" evidence="1">
    <location>
        <begin position="440"/>
        <end position="451"/>
    </location>
</feature>
<proteinExistence type="predicted"/>
<accession>A0A0G4HHP8</accession>
<dbReference type="EMBL" id="CDMZ01002736">
    <property type="protein sequence ID" value="CEM43680.1"/>
    <property type="molecule type" value="Genomic_DNA"/>
</dbReference>
<feature type="region of interest" description="Disordered" evidence="1">
    <location>
        <begin position="22"/>
        <end position="93"/>
    </location>
</feature>
<evidence type="ECO:0000256" key="1">
    <source>
        <dbReference type="SAM" id="MobiDB-lite"/>
    </source>
</evidence>
<gene>
    <name evidence="2" type="ORF">Cvel_1054</name>
</gene>
<feature type="compositionally biased region" description="Low complexity" evidence="1">
    <location>
        <begin position="64"/>
        <end position="77"/>
    </location>
</feature>
<protein>
    <submittedName>
        <fullName evidence="2">Uncharacterized protein</fullName>
    </submittedName>
</protein>